<dbReference type="PANTHER" id="PTHR47199:SF2">
    <property type="entry name" value="PHOTOSYSTEM II STABILITY_ASSEMBLY FACTOR HCF136, CHLOROPLASTIC"/>
    <property type="match status" value="1"/>
</dbReference>
<dbReference type="STRING" id="688867.SAMN05660236_3737"/>
<dbReference type="GO" id="GO:0009523">
    <property type="term" value="C:photosystem II"/>
    <property type="evidence" value="ECO:0007669"/>
    <property type="project" value="UniProtKB-KW"/>
</dbReference>
<dbReference type="InterPro" id="IPR026444">
    <property type="entry name" value="Secre_tail"/>
</dbReference>
<evidence type="ECO:0000313" key="5">
    <source>
        <dbReference type="Proteomes" id="UP000190961"/>
    </source>
</evidence>
<name>A0A1T5LS01_9BACT</name>
<dbReference type="AlphaFoldDB" id="A0A1T5LS01"/>
<proteinExistence type="predicted"/>
<protein>
    <submittedName>
        <fullName evidence="4">Por secretion system C-terminal sorting domain-containing protein</fullName>
    </submittedName>
</protein>
<dbReference type="PANTHER" id="PTHR47199">
    <property type="entry name" value="PHOTOSYSTEM II STABILITY/ASSEMBLY FACTOR HCF136, CHLOROPLASTIC"/>
    <property type="match status" value="1"/>
</dbReference>
<evidence type="ECO:0000256" key="1">
    <source>
        <dbReference type="ARBA" id="ARBA00022531"/>
    </source>
</evidence>
<dbReference type="EMBL" id="FUZU01000002">
    <property type="protein sequence ID" value="SKC78399.1"/>
    <property type="molecule type" value="Genomic_DNA"/>
</dbReference>
<feature type="domain" description="Photosynthesis system II assembly factor Ycf48/Hcf136-like" evidence="3">
    <location>
        <begin position="146"/>
        <end position="203"/>
    </location>
</feature>
<dbReference type="SUPFAM" id="SSF110296">
    <property type="entry name" value="Oligoxyloglucan reducing end-specific cellobiohydrolase"/>
    <property type="match status" value="3"/>
</dbReference>
<dbReference type="GO" id="GO:0015979">
    <property type="term" value="P:photosynthesis"/>
    <property type="evidence" value="ECO:0007669"/>
    <property type="project" value="UniProtKB-KW"/>
</dbReference>
<evidence type="ECO:0000256" key="2">
    <source>
        <dbReference type="ARBA" id="ARBA00023276"/>
    </source>
</evidence>
<reference evidence="4 5" key="1">
    <citation type="submission" date="2017-02" db="EMBL/GenBank/DDBJ databases">
        <authorList>
            <person name="Peterson S.W."/>
        </authorList>
    </citation>
    <scope>NUCLEOTIDE SEQUENCE [LARGE SCALE GENOMIC DNA]</scope>
    <source>
        <strain evidence="4 5">DSM 25262</strain>
    </source>
</reference>
<keyword evidence="1" id="KW-0602">Photosynthesis</keyword>
<dbReference type="Proteomes" id="UP000190961">
    <property type="component" value="Unassembled WGS sequence"/>
</dbReference>
<keyword evidence="5" id="KW-1185">Reference proteome</keyword>
<evidence type="ECO:0000259" key="3">
    <source>
        <dbReference type="Pfam" id="PF14870"/>
    </source>
</evidence>
<sequence>MALTDLIHYNPLSAMKRFFLLWYGIALFCPVYAQWQAVHPKTPFHQLFTKAFVSADHSEFYAIGNSVGISKDQGATWQREVQNSLPVHITTDMRFLDIFFSSDNVGYFLYQNRVYKTVDRGKSWTKVLEVEQSHPHYMASAFFDALYFTDDDHGYVVGEFEKIFKTNDGGATWQTIRRTNTTAPYTSYTDVQFLDENIGFISGYTVDNITMNFGFTEFVMKTTDGGVHWQEAEVPTDLENREVKIQFINSDIGFAHVTRSQYGDDLFMTTNGGKSWNKNSLDSLRDIHAVYFVDERTGFMYGKDFNYTMKLFRTEDGGEHWQRIALPVFSGQDEKVIMDIKFSDADHGIAVGSGGNIVKTHDGGRTWQVSNQGYPFFYAFDFVDDKKGYATSGRGFFKTNDGGNTWVYADRSDSLVILDMDFKNENDGIFYGFKNNYFHVSDGGQKIDSIKLPVFFMSLSEAIVEGDSLFISGATIVPGGNILLKSGDRGKHWQVLPLQESDEFIVDMSRVNSTFYVGTTQSILHSTNGKAWEHVNTFSFGYLECMTFANAEVGFASVNSEVMRTHDGGKTWYEVGIFPANAIIQKFLVVNTKVVFAYGAKLIQGAYYGAIWKSVDFGLNWTEETLPVVVDEAISDMSIVDNIVFAIGGYGRVLRTELTEVITGFEETDKAVLKVFPVPSSGQVSFELQKDEVVEHVQAFDLQGNELQIFIQRDESLYHVDLAAYIPGLYILRVTTNKECYRQKIMKVE</sequence>
<dbReference type="NCBIfam" id="TIGR04183">
    <property type="entry name" value="Por_Secre_tail"/>
    <property type="match status" value="1"/>
</dbReference>
<keyword evidence="2" id="KW-0604">Photosystem II</keyword>
<evidence type="ECO:0000313" key="4">
    <source>
        <dbReference type="EMBL" id="SKC78399.1"/>
    </source>
</evidence>
<organism evidence="4 5">
    <name type="scientific">Ohtaekwangia koreensis</name>
    <dbReference type="NCBI Taxonomy" id="688867"/>
    <lineage>
        <taxon>Bacteria</taxon>
        <taxon>Pseudomonadati</taxon>
        <taxon>Bacteroidota</taxon>
        <taxon>Cytophagia</taxon>
        <taxon>Cytophagales</taxon>
        <taxon>Fulvivirgaceae</taxon>
        <taxon>Ohtaekwangia</taxon>
    </lineage>
</organism>
<accession>A0A1T5LS01</accession>
<dbReference type="Pfam" id="PF14870">
    <property type="entry name" value="PSII_BNR"/>
    <property type="match status" value="1"/>
</dbReference>
<gene>
    <name evidence="4" type="ORF">SAMN05660236_3737</name>
</gene>
<dbReference type="InterPro" id="IPR015943">
    <property type="entry name" value="WD40/YVTN_repeat-like_dom_sf"/>
</dbReference>
<dbReference type="Gene3D" id="2.130.10.10">
    <property type="entry name" value="YVTN repeat-like/Quinoprotein amine dehydrogenase"/>
    <property type="match status" value="4"/>
</dbReference>
<dbReference type="InterPro" id="IPR028203">
    <property type="entry name" value="PSII_CF48-like_dom"/>
</dbReference>